<keyword evidence="3" id="KW-1185">Reference proteome</keyword>
<evidence type="ECO:0008006" key="4">
    <source>
        <dbReference type="Google" id="ProtNLM"/>
    </source>
</evidence>
<dbReference type="KEGG" id="cman:A9D14_15230"/>
<dbReference type="Proteomes" id="UP000195807">
    <property type="component" value="Plasmid pCME4A9I"/>
</dbReference>
<accession>A0A1Z1FG32</accession>
<dbReference type="AlphaFoldDB" id="A0A1Z1FG32"/>
<sequence length="162" mass="16876">MIKNVGLAAAAIAAAFAVNPACAQDASGARIGVELGVLDDDFLGTDEVSYGFLAGYDFDLGGAVAGPLVGYTAAFDDEFDTRELSIGGRIGTKLDAGSLFYGAVSYSNIDADYVAGSVDGVKFGLGFEKDFGGFYANVETRYGTYDYDLELYQTLVGAGVKF</sequence>
<proteinExistence type="predicted"/>
<dbReference type="STRING" id="450378.GCA_001661675_03061"/>
<keyword evidence="1" id="KW-0732">Signal</keyword>
<protein>
    <recommendedName>
        <fullName evidence="4">Outer membrane protein beta-barrel domain-containing protein</fullName>
    </recommendedName>
</protein>
<name>A0A1Z1FG32_9SPHN</name>
<organism evidence="2 3">
    <name type="scientific">Croceicoccus marinus</name>
    <dbReference type="NCBI Taxonomy" id="450378"/>
    <lineage>
        <taxon>Bacteria</taxon>
        <taxon>Pseudomonadati</taxon>
        <taxon>Pseudomonadota</taxon>
        <taxon>Alphaproteobacteria</taxon>
        <taxon>Sphingomonadales</taxon>
        <taxon>Erythrobacteraceae</taxon>
        <taxon>Croceicoccus</taxon>
    </lineage>
</organism>
<reference evidence="2 3" key="1">
    <citation type="submission" date="2017-01" db="EMBL/GenBank/DDBJ databases">
        <title>Complete genome sequence of esterase-producing bacterium Croceicoccus marinus E4A9.</title>
        <authorList>
            <person name="Wu Y.-H."/>
            <person name="Cheng H."/>
            <person name="Xu L."/>
            <person name="Huo Y.-Y."/>
            <person name="Wang C.-S."/>
            <person name="Xu X.-W."/>
        </authorList>
    </citation>
    <scope>NUCLEOTIDE SEQUENCE [LARGE SCALE GENOMIC DNA]</scope>
    <source>
        <strain evidence="2 3">E4A9</strain>
        <plasmid evidence="3">Plasmid pcme4a9i</plasmid>
    </source>
</reference>
<feature type="chain" id="PRO_5011567897" description="Outer membrane protein beta-barrel domain-containing protein" evidence="1">
    <location>
        <begin position="24"/>
        <end position="162"/>
    </location>
</feature>
<evidence type="ECO:0000313" key="3">
    <source>
        <dbReference type="Proteomes" id="UP000195807"/>
    </source>
</evidence>
<geneLocation type="plasmid" evidence="3">
    <name>pcme4a9i</name>
</geneLocation>
<evidence type="ECO:0000256" key="1">
    <source>
        <dbReference type="SAM" id="SignalP"/>
    </source>
</evidence>
<evidence type="ECO:0000313" key="2">
    <source>
        <dbReference type="EMBL" id="ARU17722.1"/>
    </source>
</evidence>
<dbReference type="EMBL" id="CP019603">
    <property type="protein sequence ID" value="ARU17722.1"/>
    <property type="molecule type" value="Genomic_DNA"/>
</dbReference>
<dbReference type="OrthoDB" id="8222426at2"/>
<gene>
    <name evidence="2" type="ORF">A9D14_15230</name>
</gene>
<feature type="signal peptide" evidence="1">
    <location>
        <begin position="1"/>
        <end position="23"/>
    </location>
</feature>
<dbReference type="RefSeq" id="WP_066849801.1">
    <property type="nucleotide sequence ID" value="NZ_CP019603.1"/>
</dbReference>
<keyword evidence="2" id="KW-0614">Plasmid</keyword>